<keyword evidence="1" id="KW-0812">Transmembrane</keyword>
<protein>
    <submittedName>
        <fullName evidence="2">ORF7a protein</fullName>
    </submittedName>
</protein>
<keyword evidence="1" id="KW-1133">Transmembrane helix</keyword>
<evidence type="ECO:0000256" key="1">
    <source>
        <dbReference type="SAM" id="Phobius"/>
    </source>
</evidence>
<dbReference type="EMBL" id="OQ175028">
    <property type="protein sequence ID" value="WCC61693.1"/>
    <property type="molecule type" value="Genomic_RNA"/>
</dbReference>
<keyword evidence="1" id="KW-0472">Membrane</keyword>
<sequence>MYFLIVVFYLQCFLWAITPILEACVFHFPYCVYTPSITSYLYSVIGSSLLLLGCLLSALVLDILELCAVKVLLVCRFLN</sequence>
<proteinExistence type="predicted"/>
<evidence type="ECO:0000313" key="2">
    <source>
        <dbReference type="EMBL" id="WCC61693.1"/>
    </source>
</evidence>
<organism evidence="2">
    <name type="scientific">Bat Coronavirus HsHI19</name>
    <dbReference type="NCBI Taxonomy" id="3018842"/>
    <lineage>
        <taxon>Viruses</taxon>
        <taxon>Riboviria</taxon>
        <taxon>Orthornavirae</taxon>
        <taxon>Pisuviricota</taxon>
        <taxon>Pisoniviricetes</taxon>
        <taxon>Nidovirales</taxon>
        <taxon>Cornidovirineae</taxon>
        <taxon>Coronaviridae</taxon>
        <taxon>Orthocoronavirinae</taxon>
    </lineage>
</organism>
<feature type="transmembrane region" description="Helical" evidence="1">
    <location>
        <begin position="39"/>
        <end position="61"/>
    </location>
</feature>
<gene>
    <name evidence="2" type="primary">ORF7a</name>
</gene>
<name>A0AA49EAX2_9NIDO</name>
<reference evidence="2" key="1">
    <citation type="submission" date="2023-01" db="EMBL/GenBank/DDBJ databases">
        <title>Panoramic Analysis of Coronaviruses Carried by Representative Bat Species in Southern China to Better Understand the Coronavirus Sphere.</title>
        <authorList>
            <person name="Han Y."/>
            <person name="Xu P."/>
            <person name="Wang Y."/>
            <person name="Zhao W."/>
            <person name="Wang J."/>
            <person name="Jin Q."/>
            <person name="Wu Z."/>
        </authorList>
    </citation>
    <scope>NUCLEOTIDE SEQUENCE</scope>
    <source>
        <strain evidence="2">BtHs-AlphaCoV/HI2019-Q8</strain>
    </source>
</reference>
<accession>A0AA49EAX2</accession>